<proteinExistence type="predicted"/>
<comment type="caution">
    <text evidence="1">The sequence shown here is derived from an EMBL/GenBank/DDBJ whole genome shotgun (WGS) entry which is preliminary data.</text>
</comment>
<sequence length="78" mass="8780">MPDITITIPDDKVALILLAMPNRETKPDPQIVGKQVPRYTTGQWMKQIVIRYFKMQAGYGHDIEHAATKAALDTSDIL</sequence>
<accession>A0A0F9JX86</accession>
<dbReference type="AlphaFoldDB" id="A0A0F9JX86"/>
<reference evidence="1" key="1">
    <citation type="journal article" date="2015" name="Nature">
        <title>Complex archaea that bridge the gap between prokaryotes and eukaryotes.</title>
        <authorList>
            <person name="Spang A."/>
            <person name="Saw J.H."/>
            <person name="Jorgensen S.L."/>
            <person name="Zaremba-Niedzwiedzka K."/>
            <person name="Martijn J."/>
            <person name="Lind A.E."/>
            <person name="van Eijk R."/>
            <person name="Schleper C."/>
            <person name="Guy L."/>
            <person name="Ettema T.J."/>
        </authorList>
    </citation>
    <scope>NUCLEOTIDE SEQUENCE</scope>
</reference>
<gene>
    <name evidence="1" type="ORF">LCGC14_1401580</name>
</gene>
<organism evidence="1">
    <name type="scientific">marine sediment metagenome</name>
    <dbReference type="NCBI Taxonomy" id="412755"/>
    <lineage>
        <taxon>unclassified sequences</taxon>
        <taxon>metagenomes</taxon>
        <taxon>ecological metagenomes</taxon>
    </lineage>
</organism>
<protein>
    <submittedName>
        <fullName evidence="1">Uncharacterized protein</fullName>
    </submittedName>
</protein>
<evidence type="ECO:0000313" key="1">
    <source>
        <dbReference type="EMBL" id="KKM74313.1"/>
    </source>
</evidence>
<name>A0A0F9JX86_9ZZZZ</name>
<dbReference type="EMBL" id="LAZR01009161">
    <property type="protein sequence ID" value="KKM74313.1"/>
    <property type="molecule type" value="Genomic_DNA"/>
</dbReference>